<dbReference type="OrthoDB" id="5977999at2759"/>
<feature type="chain" id="PRO_5013310199" evidence="4">
    <location>
        <begin position="17"/>
        <end position="301"/>
    </location>
</feature>
<accession>A0A2B4S2T0</accession>
<feature type="signal peptide" evidence="4">
    <location>
        <begin position="1"/>
        <end position="16"/>
    </location>
</feature>
<dbReference type="PANTHER" id="PTHR19143">
    <property type="entry name" value="FIBRINOGEN/TENASCIN/ANGIOPOEITIN"/>
    <property type="match status" value="1"/>
</dbReference>
<evidence type="ECO:0000256" key="4">
    <source>
        <dbReference type="SAM" id="SignalP"/>
    </source>
</evidence>
<dbReference type="InterPro" id="IPR050373">
    <property type="entry name" value="Fibrinogen_C-term_domain"/>
</dbReference>
<evidence type="ECO:0000256" key="3">
    <source>
        <dbReference type="SAM" id="MobiDB-lite"/>
    </source>
</evidence>
<dbReference type="InterPro" id="IPR014716">
    <property type="entry name" value="Fibrinogen_a/b/g_C_1"/>
</dbReference>
<keyword evidence="4" id="KW-0732">Signal</keyword>
<dbReference type="SMART" id="SM00186">
    <property type="entry name" value="FBG"/>
    <property type="match status" value="1"/>
</dbReference>
<dbReference type="Pfam" id="PF00147">
    <property type="entry name" value="Fibrinogen_C"/>
    <property type="match status" value="1"/>
</dbReference>
<dbReference type="GO" id="GO:0005615">
    <property type="term" value="C:extracellular space"/>
    <property type="evidence" value="ECO:0007669"/>
    <property type="project" value="TreeGrafter"/>
</dbReference>
<organism evidence="6 7">
    <name type="scientific">Stylophora pistillata</name>
    <name type="common">Smooth cauliflower coral</name>
    <dbReference type="NCBI Taxonomy" id="50429"/>
    <lineage>
        <taxon>Eukaryota</taxon>
        <taxon>Metazoa</taxon>
        <taxon>Cnidaria</taxon>
        <taxon>Anthozoa</taxon>
        <taxon>Hexacorallia</taxon>
        <taxon>Scleractinia</taxon>
        <taxon>Astrocoeniina</taxon>
        <taxon>Pocilloporidae</taxon>
        <taxon>Stylophora</taxon>
    </lineage>
</organism>
<evidence type="ECO:0000256" key="1">
    <source>
        <dbReference type="ARBA" id="ARBA00023157"/>
    </source>
</evidence>
<evidence type="ECO:0000313" key="6">
    <source>
        <dbReference type="EMBL" id="PFX22868.1"/>
    </source>
</evidence>
<name>A0A2B4S2T0_STYPI</name>
<keyword evidence="1" id="KW-1015">Disulfide bond</keyword>
<comment type="caution">
    <text evidence="6">The sequence shown here is derived from an EMBL/GenBank/DDBJ whole genome shotgun (WGS) entry which is preliminary data.</text>
</comment>
<dbReference type="CDD" id="cd00087">
    <property type="entry name" value="FReD"/>
    <property type="match status" value="1"/>
</dbReference>
<feature type="domain" description="Fibrinogen C-terminal" evidence="5">
    <location>
        <begin position="82"/>
        <end position="299"/>
    </location>
</feature>
<dbReference type="AlphaFoldDB" id="A0A2B4S2T0"/>
<evidence type="ECO:0000256" key="2">
    <source>
        <dbReference type="SAM" id="Coils"/>
    </source>
</evidence>
<keyword evidence="7" id="KW-1185">Reference proteome</keyword>
<dbReference type="EMBL" id="LSMT01000226">
    <property type="protein sequence ID" value="PFX22868.1"/>
    <property type="molecule type" value="Genomic_DNA"/>
</dbReference>
<reference evidence="7" key="1">
    <citation type="journal article" date="2017" name="bioRxiv">
        <title>Comparative analysis of the genomes of Stylophora pistillata and Acropora digitifera provides evidence for extensive differences between species of corals.</title>
        <authorList>
            <person name="Voolstra C.R."/>
            <person name="Li Y."/>
            <person name="Liew Y.J."/>
            <person name="Baumgarten S."/>
            <person name="Zoccola D."/>
            <person name="Flot J.-F."/>
            <person name="Tambutte S."/>
            <person name="Allemand D."/>
            <person name="Aranda M."/>
        </authorList>
    </citation>
    <scope>NUCLEOTIDE SEQUENCE [LARGE SCALE GENOMIC DNA]</scope>
</reference>
<sequence length="301" mass="33936">MLQLFIFCAVLLSVNSQDVGIKSGHTQKQTIHPSQGKSCNINNYNNFYAGPNKKVENLLVEVKRELEELKKQVAHLRNGNNTTSDGNPRGCAKIYTSGQKSSGVYTIDPDGSGAFEVYCDQTTAGGGWTVFQKRLDGSVDFYRDWIDYKNGFGNLNGEFWLGLDKINRITNSASYELRVDMEDTEGKTAYAEYDFFSVTSEKTKYQLRIGTYSGDAGDSLSRHSDAPFSTRDQDNDSYGNSCAVIYKGAWWYTACHSSNLNGFYYHGKHSSYADGVNWRTWKGYKYSLKRVEMKIKPASFE</sequence>
<dbReference type="InterPro" id="IPR020837">
    <property type="entry name" value="Fibrinogen_CS"/>
</dbReference>
<dbReference type="Gene3D" id="3.90.215.10">
    <property type="entry name" value="Gamma Fibrinogen, chain A, domain 1"/>
    <property type="match status" value="1"/>
</dbReference>
<dbReference type="FunFam" id="3.90.215.10:FF:000001">
    <property type="entry name" value="Tenascin isoform 1"/>
    <property type="match status" value="1"/>
</dbReference>
<dbReference type="PANTHER" id="PTHR19143:SF458">
    <property type="entry name" value="FIBRINOGEN C-TERMINAL DOMAIN-CONTAINING PROTEIN-RELATED"/>
    <property type="match status" value="1"/>
</dbReference>
<evidence type="ECO:0000313" key="7">
    <source>
        <dbReference type="Proteomes" id="UP000225706"/>
    </source>
</evidence>
<protein>
    <submittedName>
        <fullName evidence="6">Fibrinogen C domain-containing protein 1</fullName>
    </submittedName>
</protein>
<evidence type="ECO:0000259" key="5">
    <source>
        <dbReference type="PROSITE" id="PS51406"/>
    </source>
</evidence>
<dbReference type="PROSITE" id="PS00514">
    <property type="entry name" value="FIBRINOGEN_C_1"/>
    <property type="match status" value="1"/>
</dbReference>
<gene>
    <name evidence="6" type="primary">fibcd1</name>
    <name evidence="6" type="ORF">AWC38_SpisGene12605</name>
</gene>
<dbReference type="PROSITE" id="PS51406">
    <property type="entry name" value="FIBRINOGEN_C_2"/>
    <property type="match status" value="1"/>
</dbReference>
<dbReference type="Proteomes" id="UP000225706">
    <property type="component" value="Unassembled WGS sequence"/>
</dbReference>
<dbReference type="NCBIfam" id="NF040941">
    <property type="entry name" value="GGGWT_bact"/>
    <property type="match status" value="1"/>
</dbReference>
<proteinExistence type="predicted"/>
<dbReference type="InterPro" id="IPR036056">
    <property type="entry name" value="Fibrinogen-like_C"/>
</dbReference>
<feature type="region of interest" description="Disordered" evidence="3">
    <location>
        <begin position="217"/>
        <end position="236"/>
    </location>
</feature>
<dbReference type="SUPFAM" id="SSF56496">
    <property type="entry name" value="Fibrinogen C-terminal domain-like"/>
    <property type="match status" value="1"/>
</dbReference>
<keyword evidence="2" id="KW-0175">Coiled coil</keyword>
<feature type="coiled-coil region" evidence="2">
    <location>
        <begin position="52"/>
        <end position="79"/>
    </location>
</feature>
<dbReference type="InterPro" id="IPR002181">
    <property type="entry name" value="Fibrinogen_a/b/g_C_dom"/>
</dbReference>